<keyword evidence="2" id="KW-0808">Transferase</keyword>
<gene>
    <name evidence="5" type="ORF">TBK1r_34850</name>
</gene>
<keyword evidence="6" id="KW-1185">Reference proteome</keyword>
<organism evidence="5 6">
    <name type="scientific">Stieleria magnilauensis</name>
    <dbReference type="NCBI Taxonomy" id="2527963"/>
    <lineage>
        <taxon>Bacteria</taxon>
        <taxon>Pseudomonadati</taxon>
        <taxon>Planctomycetota</taxon>
        <taxon>Planctomycetia</taxon>
        <taxon>Pirellulales</taxon>
        <taxon>Pirellulaceae</taxon>
        <taxon>Stieleria</taxon>
    </lineage>
</organism>
<feature type="domain" description="Phospholipid/glycerol acyltransferase" evidence="4">
    <location>
        <begin position="99"/>
        <end position="216"/>
    </location>
</feature>
<reference evidence="5 6" key="1">
    <citation type="submission" date="2019-02" db="EMBL/GenBank/DDBJ databases">
        <title>Deep-cultivation of Planctomycetes and their phenomic and genomic characterization uncovers novel biology.</title>
        <authorList>
            <person name="Wiegand S."/>
            <person name="Jogler M."/>
            <person name="Boedeker C."/>
            <person name="Pinto D."/>
            <person name="Vollmers J."/>
            <person name="Rivas-Marin E."/>
            <person name="Kohn T."/>
            <person name="Peeters S.H."/>
            <person name="Heuer A."/>
            <person name="Rast P."/>
            <person name="Oberbeckmann S."/>
            <person name="Bunk B."/>
            <person name="Jeske O."/>
            <person name="Meyerdierks A."/>
            <person name="Storesund J.E."/>
            <person name="Kallscheuer N."/>
            <person name="Luecker S."/>
            <person name="Lage O.M."/>
            <person name="Pohl T."/>
            <person name="Merkel B.J."/>
            <person name="Hornburger P."/>
            <person name="Mueller R.-W."/>
            <person name="Bruemmer F."/>
            <person name="Labrenz M."/>
            <person name="Spormann A.M."/>
            <person name="Op den Camp H."/>
            <person name="Overmann J."/>
            <person name="Amann R."/>
            <person name="Jetten M.S.M."/>
            <person name="Mascher T."/>
            <person name="Medema M.H."/>
            <person name="Devos D.P."/>
            <person name="Kaster A.-K."/>
            <person name="Ovreas L."/>
            <person name="Rohde M."/>
            <person name="Galperin M.Y."/>
            <person name="Jogler C."/>
        </authorList>
    </citation>
    <scope>NUCLEOTIDE SEQUENCE [LARGE SCALE GENOMIC DNA]</scope>
    <source>
        <strain evidence="5 6">TBK1r</strain>
    </source>
</reference>
<dbReference type="EMBL" id="CP036432">
    <property type="protein sequence ID" value="QDV84534.1"/>
    <property type="molecule type" value="Genomic_DNA"/>
</dbReference>
<dbReference type="GO" id="GO:0016746">
    <property type="term" value="F:acyltransferase activity"/>
    <property type="evidence" value="ECO:0007669"/>
    <property type="project" value="UniProtKB-KW"/>
</dbReference>
<keyword evidence="3 5" id="KW-0012">Acyltransferase</keyword>
<comment type="pathway">
    <text evidence="1">Lipid metabolism.</text>
</comment>
<sequence>MTMTGTETPHCNELLSDQDGDYRTADGKKRWIAGSFPTVSFYRQFAWNVYRSSRVARQGKYGNRRWSETSLEVMQTLESVGVRFEITGLRHVKDLATPCVFVGNHMSMLETIVLPAIIQPIRDVTFVVKQSLMDYPVFRHILRTRNPIAVSRDNPREDFKRVMTEGAERLAQGISIVVFPQTTRSDTFDPGTFNSIGVKLAARAKVPVVPIALQTDAWGNGKWFKDLGPIDPQKKVRFAFGEPITIEGRGDRQQQAVIDFIASKLDQWNAGT</sequence>
<evidence type="ECO:0000313" key="5">
    <source>
        <dbReference type="EMBL" id="QDV84534.1"/>
    </source>
</evidence>
<dbReference type="SUPFAM" id="SSF69593">
    <property type="entry name" value="Glycerol-3-phosphate (1)-acyltransferase"/>
    <property type="match status" value="1"/>
</dbReference>
<accession>A0ABX5XXG1</accession>
<evidence type="ECO:0000259" key="4">
    <source>
        <dbReference type="SMART" id="SM00563"/>
    </source>
</evidence>
<evidence type="ECO:0000256" key="2">
    <source>
        <dbReference type="ARBA" id="ARBA00022679"/>
    </source>
</evidence>
<dbReference type="Proteomes" id="UP000318081">
    <property type="component" value="Chromosome"/>
</dbReference>
<evidence type="ECO:0000256" key="3">
    <source>
        <dbReference type="ARBA" id="ARBA00023315"/>
    </source>
</evidence>
<name>A0ABX5XXG1_9BACT</name>
<evidence type="ECO:0000256" key="1">
    <source>
        <dbReference type="ARBA" id="ARBA00005189"/>
    </source>
</evidence>
<dbReference type="CDD" id="cd07989">
    <property type="entry name" value="LPLAT_AGPAT-like"/>
    <property type="match status" value="1"/>
</dbReference>
<proteinExistence type="predicted"/>
<protein>
    <submittedName>
        <fullName evidence="5">2-acyl-glycerophospho-ethanolamine acyltransferase</fullName>
    </submittedName>
</protein>
<dbReference type="PANTHER" id="PTHR10434">
    <property type="entry name" value="1-ACYL-SN-GLYCEROL-3-PHOSPHATE ACYLTRANSFERASE"/>
    <property type="match status" value="1"/>
</dbReference>
<evidence type="ECO:0000313" key="6">
    <source>
        <dbReference type="Proteomes" id="UP000318081"/>
    </source>
</evidence>
<dbReference type="Pfam" id="PF01553">
    <property type="entry name" value="Acyltransferase"/>
    <property type="match status" value="1"/>
</dbReference>
<dbReference type="SMART" id="SM00563">
    <property type="entry name" value="PlsC"/>
    <property type="match status" value="1"/>
</dbReference>
<dbReference type="InterPro" id="IPR002123">
    <property type="entry name" value="Plipid/glycerol_acylTrfase"/>
</dbReference>
<dbReference type="PANTHER" id="PTHR10434:SF40">
    <property type="entry name" value="1-ACYL-SN-GLYCEROL-3-PHOSPHATE ACYLTRANSFERASE"/>
    <property type="match status" value="1"/>
</dbReference>